<evidence type="ECO:0000313" key="2">
    <source>
        <dbReference type="Proteomes" id="UP000827872"/>
    </source>
</evidence>
<evidence type="ECO:0000313" key="1">
    <source>
        <dbReference type="EMBL" id="KAH7998371.1"/>
    </source>
</evidence>
<gene>
    <name evidence="1" type="ORF">K3G42_015600</name>
</gene>
<name>A0ACB8EZK4_9SAUR</name>
<keyword evidence="2" id="KW-1185">Reference proteome</keyword>
<reference evidence="1" key="1">
    <citation type="submission" date="2021-08" db="EMBL/GenBank/DDBJ databases">
        <title>The first chromosome-level gecko genome reveals the dynamic sex chromosomes of Neotropical dwarf geckos (Sphaerodactylidae: Sphaerodactylus).</title>
        <authorList>
            <person name="Pinto B.J."/>
            <person name="Keating S.E."/>
            <person name="Gamble T."/>
        </authorList>
    </citation>
    <scope>NUCLEOTIDE SEQUENCE</scope>
    <source>
        <strain evidence="1">TG3544</strain>
    </source>
</reference>
<dbReference type="EMBL" id="CM037625">
    <property type="protein sequence ID" value="KAH7998371.1"/>
    <property type="molecule type" value="Genomic_DNA"/>
</dbReference>
<sequence>MCHLAWNPGEVNLLDKLASYHQEFGNFSLSYDETNCSILEVGQYATLSVPSAEVFGEKFPVSSLADGKWHQVALSISLERLALYVDCQLVESVGWSSYIGMGVTTEGLLVIGGLIESFEIPFEGALRQLTFLMGDAGAASEHCQTHNSTCSSPLGKEAKHNMTPFWALFPQTGTQVLNETNEIQESDVQVGLSQPTWG</sequence>
<proteinExistence type="predicted"/>
<protein>
    <submittedName>
        <fullName evidence="1">Uncharacterized protein</fullName>
    </submittedName>
</protein>
<dbReference type="Proteomes" id="UP000827872">
    <property type="component" value="Linkage Group LG12"/>
</dbReference>
<organism evidence="1 2">
    <name type="scientific">Sphaerodactylus townsendi</name>
    <dbReference type="NCBI Taxonomy" id="933632"/>
    <lineage>
        <taxon>Eukaryota</taxon>
        <taxon>Metazoa</taxon>
        <taxon>Chordata</taxon>
        <taxon>Craniata</taxon>
        <taxon>Vertebrata</taxon>
        <taxon>Euteleostomi</taxon>
        <taxon>Lepidosauria</taxon>
        <taxon>Squamata</taxon>
        <taxon>Bifurcata</taxon>
        <taxon>Gekkota</taxon>
        <taxon>Sphaerodactylidae</taxon>
        <taxon>Sphaerodactylus</taxon>
    </lineage>
</organism>
<accession>A0ACB8EZK4</accession>
<comment type="caution">
    <text evidence="1">The sequence shown here is derived from an EMBL/GenBank/DDBJ whole genome shotgun (WGS) entry which is preliminary data.</text>
</comment>